<name>A0A545T357_9GAMM</name>
<dbReference type="Gene3D" id="2.60.300.12">
    <property type="entry name" value="HesB-like domain"/>
    <property type="match status" value="1"/>
</dbReference>
<organism evidence="3 4">
    <name type="scientific">Aliikangiella marina</name>
    <dbReference type="NCBI Taxonomy" id="1712262"/>
    <lineage>
        <taxon>Bacteria</taxon>
        <taxon>Pseudomonadati</taxon>
        <taxon>Pseudomonadota</taxon>
        <taxon>Gammaproteobacteria</taxon>
        <taxon>Oceanospirillales</taxon>
        <taxon>Pleioneaceae</taxon>
        <taxon>Aliikangiella</taxon>
    </lineage>
</organism>
<dbReference type="EMBL" id="VIKR01000006">
    <property type="protein sequence ID" value="TQV71653.1"/>
    <property type="molecule type" value="Genomic_DNA"/>
</dbReference>
<feature type="domain" description="Core" evidence="2">
    <location>
        <begin position="12"/>
        <end position="114"/>
    </location>
</feature>
<keyword evidence="4" id="KW-1185">Reference proteome</keyword>
<protein>
    <submittedName>
        <fullName evidence="3">Iron-sulfur cluster assembly accessory protein</fullName>
    </submittedName>
</protein>
<dbReference type="PANTHER" id="PTHR10072">
    <property type="entry name" value="IRON-SULFUR CLUSTER ASSEMBLY PROTEIN"/>
    <property type="match status" value="1"/>
</dbReference>
<dbReference type="InterPro" id="IPR050322">
    <property type="entry name" value="Fe-S_cluster_asmbl/transfer"/>
</dbReference>
<reference evidence="3 4" key="1">
    <citation type="submission" date="2019-06" db="EMBL/GenBank/DDBJ databases">
        <title>Draft genome of Aliikangiella marina GYP-15.</title>
        <authorList>
            <person name="Wang G."/>
        </authorList>
    </citation>
    <scope>NUCLEOTIDE SEQUENCE [LARGE SCALE GENOMIC DNA]</scope>
    <source>
        <strain evidence="3 4">GYP-15</strain>
    </source>
</reference>
<dbReference type="GO" id="GO:0016226">
    <property type="term" value="P:iron-sulfur cluster assembly"/>
    <property type="evidence" value="ECO:0007669"/>
    <property type="project" value="InterPro"/>
</dbReference>
<gene>
    <name evidence="3" type="ORF">FLL45_21120</name>
</gene>
<dbReference type="GO" id="GO:0005829">
    <property type="term" value="C:cytosol"/>
    <property type="evidence" value="ECO:0007669"/>
    <property type="project" value="TreeGrafter"/>
</dbReference>
<evidence type="ECO:0000259" key="2">
    <source>
        <dbReference type="Pfam" id="PF01521"/>
    </source>
</evidence>
<dbReference type="InterPro" id="IPR035903">
    <property type="entry name" value="HesB-like_dom_sf"/>
</dbReference>
<dbReference type="AlphaFoldDB" id="A0A545T357"/>
<dbReference type="InterPro" id="IPR000361">
    <property type="entry name" value="ATAP_core_dom"/>
</dbReference>
<dbReference type="SUPFAM" id="SSF89360">
    <property type="entry name" value="HesB-like domain"/>
    <property type="match status" value="1"/>
</dbReference>
<proteinExistence type="inferred from homology"/>
<evidence type="ECO:0000313" key="3">
    <source>
        <dbReference type="EMBL" id="TQV71653.1"/>
    </source>
</evidence>
<comment type="caution">
    <text evidence="3">The sequence shown here is derived from an EMBL/GenBank/DDBJ whole genome shotgun (WGS) entry which is preliminary data.</text>
</comment>
<dbReference type="RefSeq" id="WP_142944052.1">
    <property type="nucleotide sequence ID" value="NZ_VIKR01000006.1"/>
</dbReference>
<sequence>MTVATYNPKTQMPVSFTETAIKHLSKQVIAKNAKGIEFNVKESGCSGFKYLLELAFEVSDEAIVYDLSDELKLYIEPKIIPLINGTQIDYIQEGVNFRLDFNNPNATALCGCGESFSVEQ</sequence>
<dbReference type="GO" id="GO:0051537">
    <property type="term" value="F:2 iron, 2 sulfur cluster binding"/>
    <property type="evidence" value="ECO:0007669"/>
    <property type="project" value="TreeGrafter"/>
</dbReference>
<dbReference type="PANTHER" id="PTHR10072:SF41">
    <property type="entry name" value="IRON-SULFUR CLUSTER ASSEMBLY 1 HOMOLOG, MITOCHONDRIAL"/>
    <property type="match status" value="1"/>
</dbReference>
<evidence type="ECO:0000313" key="4">
    <source>
        <dbReference type="Proteomes" id="UP000317839"/>
    </source>
</evidence>
<dbReference type="OrthoDB" id="9801228at2"/>
<dbReference type="Pfam" id="PF01521">
    <property type="entry name" value="Fe-S_biosyn"/>
    <property type="match status" value="1"/>
</dbReference>
<dbReference type="Proteomes" id="UP000317839">
    <property type="component" value="Unassembled WGS sequence"/>
</dbReference>
<accession>A0A545T357</accession>
<comment type="similarity">
    <text evidence="1">Belongs to the HesB/IscA family.</text>
</comment>
<evidence type="ECO:0000256" key="1">
    <source>
        <dbReference type="ARBA" id="ARBA00006718"/>
    </source>
</evidence>
<dbReference type="InterPro" id="IPR016092">
    <property type="entry name" value="ATAP"/>
</dbReference>
<dbReference type="NCBIfam" id="TIGR00049">
    <property type="entry name" value="iron-sulfur cluster assembly accessory protein"/>
    <property type="match status" value="1"/>
</dbReference>